<comment type="caution">
    <text evidence="1">The sequence shown here is derived from an EMBL/GenBank/DDBJ whole genome shotgun (WGS) entry which is preliminary data.</text>
</comment>
<evidence type="ECO:0000313" key="2">
    <source>
        <dbReference type="Proteomes" id="UP000828390"/>
    </source>
</evidence>
<organism evidence="1 2">
    <name type="scientific">Dreissena polymorpha</name>
    <name type="common">Zebra mussel</name>
    <name type="synonym">Mytilus polymorpha</name>
    <dbReference type="NCBI Taxonomy" id="45954"/>
    <lineage>
        <taxon>Eukaryota</taxon>
        <taxon>Metazoa</taxon>
        <taxon>Spiralia</taxon>
        <taxon>Lophotrochozoa</taxon>
        <taxon>Mollusca</taxon>
        <taxon>Bivalvia</taxon>
        <taxon>Autobranchia</taxon>
        <taxon>Heteroconchia</taxon>
        <taxon>Euheterodonta</taxon>
        <taxon>Imparidentia</taxon>
        <taxon>Neoheterodontei</taxon>
        <taxon>Myida</taxon>
        <taxon>Dreissenoidea</taxon>
        <taxon>Dreissenidae</taxon>
        <taxon>Dreissena</taxon>
    </lineage>
</organism>
<protein>
    <submittedName>
        <fullName evidence="1">Uncharacterized protein</fullName>
    </submittedName>
</protein>
<gene>
    <name evidence="1" type="ORF">DPMN_149170</name>
</gene>
<evidence type="ECO:0000313" key="1">
    <source>
        <dbReference type="EMBL" id="KAH3795615.1"/>
    </source>
</evidence>
<reference evidence="1" key="2">
    <citation type="submission" date="2020-11" db="EMBL/GenBank/DDBJ databases">
        <authorList>
            <person name="McCartney M.A."/>
            <person name="Auch B."/>
            <person name="Kono T."/>
            <person name="Mallez S."/>
            <person name="Becker A."/>
            <person name="Gohl D.M."/>
            <person name="Silverstein K.A.T."/>
            <person name="Koren S."/>
            <person name="Bechman K.B."/>
            <person name="Herman A."/>
            <person name="Abrahante J.E."/>
            <person name="Garbe J."/>
        </authorList>
    </citation>
    <scope>NUCLEOTIDE SEQUENCE</scope>
    <source>
        <strain evidence="1">Duluth1</strain>
        <tissue evidence="1">Whole animal</tissue>
    </source>
</reference>
<dbReference type="EMBL" id="JAIWYP010000007">
    <property type="protein sequence ID" value="KAH3795615.1"/>
    <property type="molecule type" value="Genomic_DNA"/>
</dbReference>
<name>A0A9D4FFG4_DREPO</name>
<reference evidence="1" key="1">
    <citation type="journal article" date="2019" name="bioRxiv">
        <title>The Genome of the Zebra Mussel, Dreissena polymorpha: A Resource for Invasive Species Research.</title>
        <authorList>
            <person name="McCartney M.A."/>
            <person name="Auch B."/>
            <person name="Kono T."/>
            <person name="Mallez S."/>
            <person name="Zhang Y."/>
            <person name="Obille A."/>
            <person name="Becker A."/>
            <person name="Abrahante J.E."/>
            <person name="Garbe J."/>
            <person name="Badalamenti J.P."/>
            <person name="Herman A."/>
            <person name="Mangelson H."/>
            <person name="Liachko I."/>
            <person name="Sullivan S."/>
            <person name="Sone E.D."/>
            <person name="Koren S."/>
            <person name="Silverstein K.A.T."/>
            <person name="Beckman K.B."/>
            <person name="Gohl D.M."/>
        </authorList>
    </citation>
    <scope>NUCLEOTIDE SEQUENCE</scope>
    <source>
        <strain evidence="1">Duluth1</strain>
        <tissue evidence="1">Whole animal</tissue>
    </source>
</reference>
<dbReference type="AlphaFoldDB" id="A0A9D4FFG4"/>
<sequence length="101" mass="11713">MDGLDNCQSADEIESYEQSYCACKENFMEFQERYIQWTTDVVPPEERCSVVTSASSSSSTSQVQLAWARLKKLKAKNKLKQLTKRQAIERAKIELQNKRLF</sequence>
<proteinExistence type="predicted"/>
<keyword evidence="2" id="KW-1185">Reference proteome</keyword>
<dbReference type="Proteomes" id="UP000828390">
    <property type="component" value="Unassembled WGS sequence"/>
</dbReference>
<accession>A0A9D4FFG4</accession>